<evidence type="ECO:0000256" key="4">
    <source>
        <dbReference type="ARBA" id="ARBA00022989"/>
    </source>
</evidence>
<sequence>MLAQSFRQPRVGLAGKSGTHADARRSHFLCLASMFEFFASLHWGAVAQIVVIDILLGGDNAVVIALACRNLPAQQRVRGVLWGTAGAIVLRVVLIAFAVLLLDVPLLKFAGGVLLLWIGVRLMAPAEDAHENVKPADKLWEAVKTIVIADAVMSLDNVIAIAGAAEQADPGHRIALVIFGLLVSIPIIVWGSTLVLKLLDRFPIFITFGAALLGWIAGGLMVNDPAGDRWPLLDTPAAIYGASVAGALFVVIAGYVLKKRRTASSATHSR</sequence>
<evidence type="ECO:0000256" key="1">
    <source>
        <dbReference type="ARBA" id="ARBA00004141"/>
    </source>
</evidence>
<feature type="transmembrane region" description="Helical" evidence="6">
    <location>
        <begin position="237"/>
        <end position="257"/>
    </location>
</feature>
<keyword evidence="3 6" id="KW-0812">Transmembrane</keyword>
<dbReference type="InterPro" id="IPR022301">
    <property type="entry name" value="Integral_membrane_YjbE"/>
</dbReference>
<dbReference type="Pfam" id="PF03741">
    <property type="entry name" value="TerC"/>
    <property type="match status" value="1"/>
</dbReference>
<dbReference type="Proteomes" id="UP000006738">
    <property type="component" value="Chromosome I"/>
</dbReference>
<organism evidence="7 8">
    <name type="scientific">Burkholderia pseudomallei (strain 1106a)</name>
    <dbReference type="NCBI Taxonomy" id="357348"/>
    <lineage>
        <taxon>Bacteria</taxon>
        <taxon>Pseudomonadati</taxon>
        <taxon>Pseudomonadota</taxon>
        <taxon>Betaproteobacteria</taxon>
        <taxon>Burkholderiales</taxon>
        <taxon>Burkholderiaceae</taxon>
        <taxon>Burkholderia</taxon>
        <taxon>pseudomallei group</taxon>
    </lineage>
</organism>
<dbReference type="AlphaFoldDB" id="A3NRX9"/>
<dbReference type="PANTHER" id="PTHR30238">
    <property type="entry name" value="MEMBRANE BOUND PREDICTED REDOX MODULATOR"/>
    <property type="match status" value="1"/>
</dbReference>
<protein>
    <submittedName>
        <fullName evidence="7">Integral membrane protein, TerC family</fullName>
    </submittedName>
</protein>
<keyword evidence="5 6" id="KW-0472">Membrane</keyword>
<dbReference type="KEGG" id="bpl:BURPS1106A_0819"/>
<feature type="transmembrane region" description="Helical" evidence="6">
    <location>
        <begin position="202"/>
        <end position="222"/>
    </location>
</feature>
<keyword evidence="4 6" id="KW-1133">Transmembrane helix</keyword>
<evidence type="ECO:0000313" key="7">
    <source>
        <dbReference type="EMBL" id="ABN90823.1"/>
    </source>
</evidence>
<evidence type="ECO:0000256" key="5">
    <source>
        <dbReference type="ARBA" id="ARBA00023136"/>
    </source>
</evidence>
<evidence type="ECO:0000256" key="3">
    <source>
        <dbReference type="ARBA" id="ARBA00022692"/>
    </source>
</evidence>
<feature type="transmembrane region" description="Helical" evidence="6">
    <location>
        <begin position="49"/>
        <end position="68"/>
    </location>
</feature>
<dbReference type="InterPro" id="IPR005496">
    <property type="entry name" value="Integral_membrane_TerC"/>
</dbReference>
<name>A3NRX9_BURP0</name>
<feature type="transmembrane region" description="Helical" evidence="6">
    <location>
        <begin position="171"/>
        <end position="190"/>
    </location>
</feature>
<evidence type="ECO:0000256" key="2">
    <source>
        <dbReference type="ARBA" id="ARBA00007511"/>
    </source>
</evidence>
<dbReference type="PANTHER" id="PTHR30238:SF4">
    <property type="entry name" value="SLL1022 PROTEIN"/>
    <property type="match status" value="1"/>
</dbReference>
<accession>A3NRX9</accession>
<proteinExistence type="inferred from homology"/>
<dbReference type="NCBIfam" id="TIGR03717">
    <property type="entry name" value="R_switched_YjbE"/>
    <property type="match status" value="1"/>
</dbReference>
<comment type="subcellular location">
    <subcellularLocation>
        <location evidence="1">Membrane</location>
        <topology evidence="1">Multi-pass membrane protein</topology>
    </subcellularLocation>
</comment>
<evidence type="ECO:0000313" key="8">
    <source>
        <dbReference type="Proteomes" id="UP000006738"/>
    </source>
</evidence>
<comment type="similarity">
    <text evidence="2">Belongs to the TerC family.</text>
</comment>
<evidence type="ECO:0000256" key="6">
    <source>
        <dbReference type="SAM" id="Phobius"/>
    </source>
</evidence>
<reference evidence="7 8" key="1">
    <citation type="submission" date="2007-02" db="EMBL/GenBank/DDBJ databases">
        <authorList>
            <person name="DeShazer D."/>
            <person name="Woods D.E."/>
            <person name="Nierman W.C."/>
        </authorList>
    </citation>
    <scope>NUCLEOTIDE SEQUENCE [LARGE SCALE GENOMIC DNA]</scope>
    <source>
        <strain evidence="7 8">1106a</strain>
    </source>
</reference>
<dbReference type="GO" id="GO:0016020">
    <property type="term" value="C:membrane"/>
    <property type="evidence" value="ECO:0007669"/>
    <property type="project" value="UniProtKB-SubCell"/>
</dbReference>
<gene>
    <name evidence="7" type="ordered locus">BURPS1106A_0819</name>
</gene>
<dbReference type="EMBL" id="CP000572">
    <property type="protein sequence ID" value="ABN90823.1"/>
    <property type="molecule type" value="Genomic_DNA"/>
</dbReference>
<dbReference type="HOGENOM" id="CLU_070543_0_0_4"/>
<feature type="transmembrane region" description="Helical" evidence="6">
    <location>
        <begin position="80"/>
        <end position="100"/>
    </location>
</feature>